<dbReference type="Pfam" id="PF13176">
    <property type="entry name" value="TPR_7"/>
    <property type="match status" value="1"/>
</dbReference>
<proteinExistence type="predicted"/>
<evidence type="ECO:0000313" key="4">
    <source>
        <dbReference type="EMBL" id="SFV89870.1"/>
    </source>
</evidence>
<evidence type="ECO:0000256" key="2">
    <source>
        <dbReference type="ARBA" id="ARBA00022803"/>
    </source>
</evidence>
<dbReference type="EMBL" id="FPIB01000003">
    <property type="protein sequence ID" value="SFV89870.1"/>
    <property type="molecule type" value="Genomic_DNA"/>
</dbReference>
<dbReference type="InterPro" id="IPR011990">
    <property type="entry name" value="TPR-like_helical_dom_sf"/>
</dbReference>
<dbReference type="SMART" id="SM00028">
    <property type="entry name" value="TPR"/>
    <property type="match status" value="4"/>
</dbReference>
<dbReference type="Pfam" id="PF13432">
    <property type="entry name" value="TPR_16"/>
    <property type="match status" value="1"/>
</dbReference>
<keyword evidence="2" id="KW-0802">TPR repeat</keyword>
<dbReference type="PROSITE" id="PS50005">
    <property type="entry name" value="TPR"/>
    <property type="match status" value="2"/>
</dbReference>
<evidence type="ECO:0000256" key="1">
    <source>
        <dbReference type="ARBA" id="ARBA00022737"/>
    </source>
</evidence>
<keyword evidence="3" id="KW-0472">Membrane</keyword>
<keyword evidence="3" id="KW-1133">Transmembrane helix</keyword>
<dbReference type="InterPro" id="IPR013105">
    <property type="entry name" value="TPR_2"/>
</dbReference>
<keyword evidence="1" id="KW-0677">Repeat</keyword>
<dbReference type="InterPro" id="IPR019734">
    <property type="entry name" value="TPR_rpt"/>
</dbReference>
<reference evidence="4" key="1">
    <citation type="submission" date="2016-10" db="EMBL/GenBank/DDBJ databases">
        <authorList>
            <person name="de Groot N.N."/>
        </authorList>
    </citation>
    <scope>NUCLEOTIDE SEQUENCE</scope>
</reference>
<sequence>MTTFQLFLLIVAGGVFYLFFKQLFSGNYPKRGVDFEAKLPDERIGGVGRPDKVFAKPKQEISRIEQLIEMADDAVKKGDLLEARKAVQSALILDENNIEALRREGYLYLEDKAYEEAKKVYEKILSLDPDDDIAHDSLANTLHKLGEDEAAIAHHQKAIVLDLEYAPHYFNYANTLYDLGRYDEALKQYQKAYELDPEIEEAKDMIKKLKENR</sequence>
<name>A0A1W1E7H5_9ZZZZ</name>
<gene>
    <name evidence="4" type="ORF">MNB_SV-4-1053</name>
</gene>
<feature type="transmembrane region" description="Helical" evidence="3">
    <location>
        <begin position="6"/>
        <end position="24"/>
    </location>
</feature>
<dbReference type="PANTHER" id="PTHR44943">
    <property type="entry name" value="CELLULOSE SYNTHASE OPERON PROTEIN C"/>
    <property type="match status" value="1"/>
</dbReference>
<dbReference type="PROSITE" id="PS50293">
    <property type="entry name" value="TPR_REGION"/>
    <property type="match status" value="2"/>
</dbReference>
<accession>A0A1W1E7H5</accession>
<protein>
    <submittedName>
        <fullName evidence="4">O-linked GlcNAc transferase</fullName>
    </submittedName>
</protein>
<evidence type="ECO:0000256" key="3">
    <source>
        <dbReference type="SAM" id="Phobius"/>
    </source>
</evidence>
<organism evidence="4">
    <name type="scientific">hydrothermal vent metagenome</name>
    <dbReference type="NCBI Taxonomy" id="652676"/>
    <lineage>
        <taxon>unclassified sequences</taxon>
        <taxon>metagenomes</taxon>
        <taxon>ecological metagenomes</taxon>
    </lineage>
</organism>
<dbReference type="SUPFAM" id="SSF48452">
    <property type="entry name" value="TPR-like"/>
    <property type="match status" value="1"/>
</dbReference>
<dbReference type="Gene3D" id="1.25.40.10">
    <property type="entry name" value="Tetratricopeptide repeat domain"/>
    <property type="match status" value="2"/>
</dbReference>
<dbReference type="PANTHER" id="PTHR44943:SF8">
    <property type="entry name" value="TPR REPEAT-CONTAINING PROTEIN MJ0263"/>
    <property type="match status" value="1"/>
</dbReference>
<dbReference type="Pfam" id="PF07719">
    <property type="entry name" value="TPR_2"/>
    <property type="match status" value="1"/>
</dbReference>
<dbReference type="GO" id="GO:0016740">
    <property type="term" value="F:transferase activity"/>
    <property type="evidence" value="ECO:0007669"/>
    <property type="project" value="UniProtKB-KW"/>
</dbReference>
<dbReference type="AlphaFoldDB" id="A0A1W1E7H5"/>
<dbReference type="InterPro" id="IPR051685">
    <property type="entry name" value="Ycf3/AcsC/BcsC/TPR_MFPF"/>
</dbReference>
<keyword evidence="4" id="KW-0808">Transferase</keyword>
<keyword evidence="3" id="KW-0812">Transmembrane</keyword>